<gene>
    <name evidence="1" type="ORF">AK812_SmicGene45680</name>
</gene>
<proteinExistence type="predicted"/>
<dbReference type="EMBL" id="LSRX01003321">
    <property type="protein sequence ID" value="OLP74706.1"/>
    <property type="molecule type" value="Genomic_DNA"/>
</dbReference>
<comment type="caution">
    <text evidence="1">The sequence shown here is derived from an EMBL/GenBank/DDBJ whole genome shotgun (WGS) entry which is preliminary data.</text>
</comment>
<reference evidence="1 2" key="1">
    <citation type="submission" date="2016-02" db="EMBL/GenBank/DDBJ databases">
        <title>Genome analysis of coral dinoflagellate symbionts highlights evolutionary adaptations to a symbiotic lifestyle.</title>
        <authorList>
            <person name="Aranda M."/>
            <person name="Li Y."/>
            <person name="Liew Y.J."/>
            <person name="Baumgarten S."/>
            <person name="Simakov O."/>
            <person name="Wilson M."/>
            <person name="Piel J."/>
            <person name="Ashoor H."/>
            <person name="Bougouffa S."/>
            <person name="Bajic V.B."/>
            <person name="Ryu T."/>
            <person name="Ravasi T."/>
            <person name="Bayer T."/>
            <person name="Micklem G."/>
            <person name="Kim H."/>
            <person name="Bhak J."/>
            <person name="Lajeunesse T.C."/>
            <person name="Voolstra C.R."/>
        </authorList>
    </citation>
    <scope>NUCLEOTIDE SEQUENCE [LARGE SCALE GENOMIC DNA]</scope>
    <source>
        <strain evidence="1 2">CCMP2467</strain>
    </source>
</reference>
<protein>
    <submittedName>
        <fullName evidence="1">Uncharacterized protein</fullName>
    </submittedName>
</protein>
<dbReference type="Proteomes" id="UP000186817">
    <property type="component" value="Unassembled WGS sequence"/>
</dbReference>
<keyword evidence="2" id="KW-1185">Reference proteome</keyword>
<evidence type="ECO:0000313" key="2">
    <source>
        <dbReference type="Proteomes" id="UP000186817"/>
    </source>
</evidence>
<sequence length="201" mass="21820">MQAIPGSLTLPLCADTREQGRVGLPRRSIEEVAAVAAAAVDRANVVPEGEQHFSKQRFWPEPLSRRCNWFYTPRKFSCRHAHTRISAIASERCMHLPKCSCFRQPTALLPRLEPTYVDIHALADKPSDITTTTIRQLPPSLECATSPRHLFAPSTVSRATQAPSTALVETIPGYAATGAPSEHRMLGVGAFEGGVQGAAPP</sequence>
<name>A0A1Q9BVM5_SYMMI</name>
<evidence type="ECO:0000313" key="1">
    <source>
        <dbReference type="EMBL" id="OLP74706.1"/>
    </source>
</evidence>
<organism evidence="1 2">
    <name type="scientific">Symbiodinium microadriaticum</name>
    <name type="common">Dinoflagellate</name>
    <name type="synonym">Zooxanthella microadriatica</name>
    <dbReference type="NCBI Taxonomy" id="2951"/>
    <lineage>
        <taxon>Eukaryota</taxon>
        <taxon>Sar</taxon>
        <taxon>Alveolata</taxon>
        <taxon>Dinophyceae</taxon>
        <taxon>Suessiales</taxon>
        <taxon>Symbiodiniaceae</taxon>
        <taxon>Symbiodinium</taxon>
    </lineage>
</organism>
<dbReference type="AlphaFoldDB" id="A0A1Q9BVM5"/>
<accession>A0A1Q9BVM5</accession>